<name>A0A6A6SMT9_9PLEO</name>
<gene>
    <name evidence="2" type="ORF">K491DRAFT_685121</name>
</gene>
<proteinExistence type="predicted"/>
<evidence type="ECO:0000256" key="1">
    <source>
        <dbReference type="SAM" id="MobiDB-lite"/>
    </source>
</evidence>
<feature type="region of interest" description="Disordered" evidence="1">
    <location>
        <begin position="1"/>
        <end position="22"/>
    </location>
</feature>
<organism evidence="2 3">
    <name type="scientific">Lophiostoma macrostomum CBS 122681</name>
    <dbReference type="NCBI Taxonomy" id="1314788"/>
    <lineage>
        <taxon>Eukaryota</taxon>
        <taxon>Fungi</taxon>
        <taxon>Dikarya</taxon>
        <taxon>Ascomycota</taxon>
        <taxon>Pezizomycotina</taxon>
        <taxon>Dothideomycetes</taxon>
        <taxon>Pleosporomycetidae</taxon>
        <taxon>Pleosporales</taxon>
        <taxon>Lophiostomataceae</taxon>
        <taxon>Lophiostoma</taxon>
    </lineage>
</organism>
<sequence>MGSITSRPGETSVVHQARETQPVEQTMSAPLVITKLCKRMDKHGILEVAATDNVEDDTYSFRAKILVFRYQQQETAVLDLVRRHWRLLTKYVIEDHIYATQHTHEASKVWGRKDWQTRWASVDSEDTTEDDVPERSWTEDVTMYFCSSFYRNRVEALLDLETRLALF</sequence>
<dbReference type="EMBL" id="MU004571">
    <property type="protein sequence ID" value="KAF2647923.1"/>
    <property type="molecule type" value="Genomic_DNA"/>
</dbReference>
<dbReference type="AlphaFoldDB" id="A0A6A6SMT9"/>
<dbReference type="Proteomes" id="UP000799324">
    <property type="component" value="Unassembled WGS sequence"/>
</dbReference>
<evidence type="ECO:0000313" key="3">
    <source>
        <dbReference type="Proteomes" id="UP000799324"/>
    </source>
</evidence>
<evidence type="ECO:0000313" key="2">
    <source>
        <dbReference type="EMBL" id="KAF2647923.1"/>
    </source>
</evidence>
<keyword evidence="3" id="KW-1185">Reference proteome</keyword>
<protein>
    <submittedName>
        <fullName evidence="2">Uncharacterized protein</fullName>
    </submittedName>
</protein>
<accession>A0A6A6SMT9</accession>
<reference evidence="2" key="1">
    <citation type="journal article" date="2020" name="Stud. Mycol.">
        <title>101 Dothideomycetes genomes: a test case for predicting lifestyles and emergence of pathogens.</title>
        <authorList>
            <person name="Haridas S."/>
            <person name="Albert R."/>
            <person name="Binder M."/>
            <person name="Bloem J."/>
            <person name="Labutti K."/>
            <person name="Salamov A."/>
            <person name="Andreopoulos B."/>
            <person name="Baker S."/>
            <person name="Barry K."/>
            <person name="Bills G."/>
            <person name="Bluhm B."/>
            <person name="Cannon C."/>
            <person name="Castanera R."/>
            <person name="Culley D."/>
            <person name="Daum C."/>
            <person name="Ezra D."/>
            <person name="Gonzalez J."/>
            <person name="Henrissat B."/>
            <person name="Kuo A."/>
            <person name="Liang C."/>
            <person name="Lipzen A."/>
            <person name="Lutzoni F."/>
            <person name="Magnuson J."/>
            <person name="Mondo S."/>
            <person name="Nolan M."/>
            <person name="Ohm R."/>
            <person name="Pangilinan J."/>
            <person name="Park H.-J."/>
            <person name="Ramirez L."/>
            <person name="Alfaro M."/>
            <person name="Sun H."/>
            <person name="Tritt A."/>
            <person name="Yoshinaga Y."/>
            <person name="Zwiers L.-H."/>
            <person name="Turgeon B."/>
            <person name="Goodwin S."/>
            <person name="Spatafora J."/>
            <person name="Crous P."/>
            <person name="Grigoriev I."/>
        </authorList>
    </citation>
    <scope>NUCLEOTIDE SEQUENCE</scope>
    <source>
        <strain evidence="2">CBS 122681</strain>
    </source>
</reference>